<dbReference type="GO" id="GO:0005261">
    <property type="term" value="F:monoatomic cation channel activity"/>
    <property type="evidence" value="ECO:0007669"/>
    <property type="project" value="TreeGrafter"/>
</dbReference>
<dbReference type="GO" id="GO:0030001">
    <property type="term" value="P:metal ion transport"/>
    <property type="evidence" value="ECO:0007669"/>
    <property type="project" value="TreeGrafter"/>
</dbReference>
<accession>A0A8W8KCI2</accession>
<dbReference type="Pfam" id="PF18139">
    <property type="entry name" value="LSDAT_euk"/>
    <property type="match status" value="1"/>
</dbReference>
<sequence length="1459" mass="169524">MDVTKLNRPSEGIQDTILKWISCLLCGKAEKRKILLCYHTRDTGNIKKFLKSLRNTKADVIVKNESEARDDDDDYSNFSKGIVLICLSEEFVVTQAFTKDYMLSSMRGNKLSLITFDPMVSQWQNYKSNLLVFDKVYRPSVFSLRKTQKERKEKYIYISNHPNNAREVNKICAILKNFDLNISKFHTLAKIDNDVIHRLTEDLSSATHYLVFLSRDYSQDEFCQFEQKLIRKTGKQVCIYLDKQTDMSPQDLQNTWIVPYEDDDVLLKVLLKHTFISKEEKKIALISTTDKNLAEKLRNELRKIYKHHQIYSTVGLDKNKKYALIANCEIFIACLSDIYYKDNTCRKDIEFANALWKRILPLDIKEGRPHRRPEWLIKIVGSHCYPSDLQDYFKELLAAQVIERNEEEWIRKSIQVPCQPSTGTSVPPNNQAIAMTMTDAYGKVEVFADGGLENSIAHYVRLSTTTPLNIVSSLLMRHWGLKRPQLLISITGEGSQILNDPVKARFFTLAFENIVKESGVWITTNGATSEISKVIGQVVEKEDLNKRPTVIGIASWEDLKMNHALELKNGFGRWPTQYDPRKAAAASGDYCLNPICTHFLLPVKPIERKKDATAKFRANLEEYIRRGRFRTNKLEDDMSVTVPSVLLVVGGDQYQSVSMIQRSLDAKRYVIVFKGTGGLADTLAGVHQNTPRSPDGKIKEIVNHENSKKFLRFVDINDKTRQLKSILIKDLLRDISDSNELENQLFLALAFNNSEKAMQHVFASHRPDFTDTFKNNLLIRAMRDGKCEFVRLLIKEYVDIHRFQRSNYQQLFQADRIPDELRRQLKWDVDPTVDNIMRFVVRSLQMDVFVSYGLNEKSDQELSMSNEDIVKKLKNLASFESAENQSDPYFYLMIWAILMMNLQDIAKFFWQHCKEPIPSAIIASGIYRVLRKNCQPANKLLADQLSKAEKDFLDLACGVLNQCYTDRPDETDRILTRKRPRWRNLTCLEIAYQMKIYSFMTHDACKISINRGWFGKISAKNNSIQMMSSVFVLGLLPFVLRFEESDEEKVKENTCMKKIRNRITNFYTAPIMRFSHTMASYIVFLGFFSYALLTGFGDKLTYIEYQMCFWVLCLIMDEFRELYCVNADLKKRLGPNFPQELSWSERLEGYFTDKWNYFDFIVIIFFPIGMSLNLSGFVEAGRVLLAISLIAFFMRTMKAFLALKELGPKIWMIAAMAKDLLYFVVILMLFVVSYAVAAHAIMYPQSEKGVDLFFNVLRLGYWNLYGELLLDDIEAEEPKCTFDAAMYNNGTLPRCAEKHRQVIGLVLMGIYLIFANVMLLNILIAMFSDTYRNIQDKRNYKWNYERYALVREFKRVPIFPMPLGIFERFIYFARWMCKRIQKRNKIENDKKLLVCLKISDMMNSFERDMAHLYMKKHNEDPANSTLTEKRIAKNVAMQVEKILHRLQSIPNGNAQKETT</sequence>
<feature type="transmembrane region" description="Helical" evidence="8">
    <location>
        <begin position="1180"/>
        <end position="1200"/>
    </location>
</feature>
<evidence type="ECO:0000256" key="6">
    <source>
        <dbReference type="ARBA" id="ARBA00023136"/>
    </source>
</evidence>
<evidence type="ECO:0000256" key="1">
    <source>
        <dbReference type="ARBA" id="ARBA00004141"/>
    </source>
</evidence>
<feature type="domain" description="Ion transport" evidence="9">
    <location>
        <begin position="1127"/>
        <end position="1338"/>
    </location>
</feature>
<evidence type="ECO:0000259" key="9">
    <source>
        <dbReference type="Pfam" id="PF00520"/>
    </source>
</evidence>
<evidence type="ECO:0000256" key="2">
    <source>
        <dbReference type="ARBA" id="ARBA00022448"/>
    </source>
</evidence>
<dbReference type="OrthoDB" id="9994106at2759"/>
<dbReference type="OMA" id="QANMERY"/>
<dbReference type="PANTHER" id="PTHR13800">
    <property type="entry name" value="TRANSIENT RECEPTOR POTENTIAL CATION CHANNEL, SUBFAMILY M, MEMBER 6"/>
    <property type="match status" value="1"/>
</dbReference>
<feature type="transmembrane region" description="Helical" evidence="8">
    <location>
        <begin position="1302"/>
        <end position="1328"/>
    </location>
</feature>
<evidence type="ECO:0000259" key="10">
    <source>
        <dbReference type="Pfam" id="PF18139"/>
    </source>
</evidence>
<protein>
    <recommendedName>
        <fullName evidence="14">Transient receptor potential cation channel subfamily M member 3</fullName>
    </recommendedName>
</protein>
<feature type="transmembrane region" description="Helical" evidence="8">
    <location>
        <begin position="1078"/>
        <end position="1097"/>
    </location>
</feature>
<evidence type="ECO:0000256" key="8">
    <source>
        <dbReference type="SAM" id="Phobius"/>
    </source>
</evidence>
<dbReference type="PANTHER" id="PTHR13800:SF1">
    <property type="entry name" value="TRANSIENT RECEPTOR POTENTIAL CATION CHANNEL TRPM"/>
    <property type="match status" value="1"/>
</dbReference>
<dbReference type="Pfam" id="PF00520">
    <property type="entry name" value="Ion_trans"/>
    <property type="match status" value="1"/>
</dbReference>
<dbReference type="InterPro" id="IPR041491">
    <property type="entry name" value="TRPM_SLOG"/>
</dbReference>
<keyword evidence="6 8" id="KW-0472">Membrane</keyword>
<keyword evidence="13" id="KW-1185">Reference proteome</keyword>
<dbReference type="InterPro" id="IPR035897">
    <property type="entry name" value="Toll_tir_struct_dom_sf"/>
</dbReference>
<name>A0A8W8KCI2_MAGGI</name>
<organism evidence="12 13">
    <name type="scientific">Magallana gigas</name>
    <name type="common">Pacific oyster</name>
    <name type="synonym">Crassostrea gigas</name>
    <dbReference type="NCBI Taxonomy" id="29159"/>
    <lineage>
        <taxon>Eukaryota</taxon>
        <taxon>Metazoa</taxon>
        <taxon>Spiralia</taxon>
        <taxon>Lophotrochozoa</taxon>
        <taxon>Mollusca</taxon>
        <taxon>Bivalvia</taxon>
        <taxon>Autobranchia</taxon>
        <taxon>Pteriomorphia</taxon>
        <taxon>Ostreida</taxon>
        <taxon>Ostreoidea</taxon>
        <taxon>Ostreidae</taxon>
        <taxon>Magallana</taxon>
    </lineage>
</organism>
<keyword evidence="3 8" id="KW-0812">Transmembrane</keyword>
<evidence type="ECO:0000256" key="7">
    <source>
        <dbReference type="ARBA" id="ARBA00023303"/>
    </source>
</evidence>
<evidence type="ECO:0000313" key="13">
    <source>
        <dbReference type="Proteomes" id="UP000005408"/>
    </source>
</evidence>
<feature type="domain" description="TRPM-like" evidence="11">
    <location>
        <begin position="776"/>
        <end position="1002"/>
    </location>
</feature>
<evidence type="ECO:0008006" key="14">
    <source>
        <dbReference type="Google" id="ProtNLM"/>
    </source>
</evidence>
<dbReference type="Proteomes" id="UP000005408">
    <property type="component" value="Unassembled WGS sequence"/>
</dbReference>
<dbReference type="InterPro" id="IPR005821">
    <property type="entry name" value="Ion_trans_dom"/>
</dbReference>
<keyword evidence="4 8" id="KW-1133">Transmembrane helix</keyword>
<feature type="domain" description="TRPM SLOG" evidence="10">
    <location>
        <begin position="457"/>
        <end position="704"/>
    </location>
</feature>
<keyword evidence="7" id="KW-0407">Ion channel</keyword>
<evidence type="ECO:0000256" key="5">
    <source>
        <dbReference type="ARBA" id="ARBA00023065"/>
    </source>
</evidence>
<evidence type="ECO:0000256" key="4">
    <source>
        <dbReference type="ARBA" id="ARBA00022989"/>
    </source>
</evidence>
<comment type="subcellular location">
    <subcellularLocation>
        <location evidence="1">Membrane</location>
        <topology evidence="1">Multi-pass membrane protein</topology>
    </subcellularLocation>
</comment>
<dbReference type="SUPFAM" id="SSF52200">
    <property type="entry name" value="Toll/Interleukin receptor TIR domain"/>
    <property type="match status" value="1"/>
</dbReference>
<evidence type="ECO:0000256" key="3">
    <source>
        <dbReference type="ARBA" id="ARBA00022692"/>
    </source>
</evidence>
<dbReference type="InterPro" id="IPR050927">
    <property type="entry name" value="TRPM"/>
</dbReference>
<keyword evidence="5" id="KW-0406">Ion transport</keyword>
<feature type="transmembrane region" description="Helical" evidence="8">
    <location>
        <begin position="1220"/>
        <end position="1242"/>
    </location>
</feature>
<dbReference type="Pfam" id="PF25508">
    <property type="entry name" value="TRPM2"/>
    <property type="match status" value="1"/>
</dbReference>
<dbReference type="InterPro" id="IPR057366">
    <property type="entry name" value="TRPM-like"/>
</dbReference>
<feature type="transmembrane region" description="Helical" evidence="8">
    <location>
        <begin position="1155"/>
        <end position="1174"/>
    </location>
</feature>
<keyword evidence="2" id="KW-0813">Transport</keyword>
<dbReference type="EnsemblMetazoa" id="G23324.1">
    <property type="protein sequence ID" value="G23324.1:cds"/>
    <property type="gene ID" value="G23324"/>
</dbReference>
<evidence type="ECO:0000313" key="12">
    <source>
        <dbReference type="EnsemblMetazoa" id="G23324.1:cds"/>
    </source>
</evidence>
<reference evidence="12" key="1">
    <citation type="submission" date="2022-08" db="UniProtKB">
        <authorList>
            <consortium name="EnsemblMetazoa"/>
        </authorList>
    </citation>
    <scope>IDENTIFICATION</scope>
    <source>
        <strain evidence="12">05x7-T-G4-1.051#20</strain>
    </source>
</reference>
<evidence type="ECO:0000259" key="11">
    <source>
        <dbReference type="Pfam" id="PF25508"/>
    </source>
</evidence>
<proteinExistence type="predicted"/>
<dbReference type="GO" id="GO:0005886">
    <property type="term" value="C:plasma membrane"/>
    <property type="evidence" value="ECO:0007669"/>
    <property type="project" value="TreeGrafter"/>
</dbReference>